<accession>A0A6P8YMB9</accession>
<keyword evidence="5" id="KW-0645">Protease</keyword>
<keyword evidence="4" id="KW-0336">GPI-anchor</keyword>
<dbReference type="GO" id="GO:0070006">
    <property type="term" value="F:metalloaminopeptidase activity"/>
    <property type="evidence" value="ECO:0007669"/>
    <property type="project" value="TreeGrafter"/>
</dbReference>
<evidence type="ECO:0000256" key="8">
    <source>
        <dbReference type="ARBA" id="ARBA00022833"/>
    </source>
</evidence>
<evidence type="ECO:0000256" key="10">
    <source>
        <dbReference type="ARBA" id="ARBA00023288"/>
    </source>
</evidence>
<dbReference type="Gene3D" id="1.10.390.10">
    <property type="entry name" value="Neutral Protease Domain 2"/>
    <property type="match status" value="1"/>
</dbReference>
<dbReference type="SUPFAM" id="SSF63737">
    <property type="entry name" value="Leukotriene A4 hydrolase N-terminal domain"/>
    <property type="match status" value="1"/>
</dbReference>
<dbReference type="Pfam" id="PF01433">
    <property type="entry name" value="Peptidase_M1"/>
    <property type="match status" value="1"/>
</dbReference>
<evidence type="ECO:0000256" key="14">
    <source>
        <dbReference type="SAM" id="MobiDB-lite"/>
    </source>
</evidence>
<evidence type="ECO:0000256" key="2">
    <source>
        <dbReference type="ARBA" id="ARBA00010136"/>
    </source>
</evidence>
<feature type="active site" description="Proton acceptor" evidence="11">
    <location>
        <position position="450"/>
    </location>
</feature>
<feature type="binding site" evidence="12">
    <location>
        <position position="449"/>
    </location>
    <ligand>
        <name>Zn(2+)</name>
        <dbReference type="ChEBI" id="CHEBI:29105"/>
        <note>catalytic</note>
    </ligand>
</feature>
<keyword evidence="15" id="KW-1133">Transmembrane helix</keyword>
<evidence type="ECO:0000259" key="16">
    <source>
        <dbReference type="Pfam" id="PF01433"/>
    </source>
</evidence>
<evidence type="ECO:0000256" key="6">
    <source>
        <dbReference type="ARBA" id="ARBA00022723"/>
    </source>
</evidence>
<evidence type="ECO:0000256" key="13">
    <source>
        <dbReference type="PIRSR" id="PIRSR634016-4"/>
    </source>
</evidence>
<dbReference type="InterPro" id="IPR001930">
    <property type="entry name" value="Peptidase_M1"/>
</dbReference>
<feature type="domain" description="Peptidase M1 membrane alanine aminopeptidase" evidence="16">
    <location>
        <begin position="377"/>
        <end position="594"/>
    </location>
</feature>
<feature type="domain" description="Aminopeptidase N-like N-terminal" evidence="18">
    <location>
        <begin position="93"/>
        <end position="312"/>
    </location>
</feature>
<organism evidence="20">
    <name type="scientific">Thrips palmi</name>
    <name type="common">Melon thrips</name>
    <dbReference type="NCBI Taxonomy" id="161013"/>
    <lineage>
        <taxon>Eukaryota</taxon>
        <taxon>Metazoa</taxon>
        <taxon>Ecdysozoa</taxon>
        <taxon>Arthropoda</taxon>
        <taxon>Hexapoda</taxon>
        <taxon>Insecta</taxon>
        <taxon>Pterygota</taxon>
        <taxon>Neoptera</taxon>
        <taxon>Paraneoptera</taxon>
        <taxon>Thysanoptera</taxon>
        <taxon>Terebrantia</taxon>
        <taxon>Thripoidea</taxon>
        <taxon>Thripidae</taxon>
        <taxon>Thrips</taxon>
    </lineage>
</organism>
<keyword evidence="9" id="KW-0482">Metalloprotease</keyword>
<feature type="domain" description="ERAP1-like C-terminal" evidence="17">
    <location>
        <begin position="699"/>
        <end position="1041"/>
    </location>
</feature>
<dbReference type="RefSeq" id="XP_034235167.1">
    <property type="nucleotide sequence ID" value="XM_034379276.1"/>
</dbReference>
<evidence type="ECO:0000259" key="18">
    <source>
        <dbReference type="Pfam" id="PF17900"/>
    </source>
</evidence>
<reference evidence="20" key="1">
    <citation type="submission" date="2025-08" db="UniProtKB">
        <authorList>
            <consortium name="RefSeq"/>
        </authorList>
    </citation>
    <scope>IDENTIFICATION</scope>
    <source>
        <tissue evidence="20">Total insect</tissue>
    </source>
</reference>
<dbReference type="CDD" id="cd09601">
    <property type="entry name" value="M1_APN-Q_like"/>
    <property type="match status" value="1"/>
</dbReference>
<dbReference type="InterPro" id="IPR034016">
    <property type="entry name" value="M1_APN-typ"/>
</dbReference>
<keyword evidence="3" id="KW-0031">Aminopeptidase</keyword>
<comment type="cofactor">
    <cofactor evidence="12">
        <name>Zn(2+)</name>
        <dbReference type="ChEBI" id="CHEBI:29105"/>
    </cofactor>
    <text evidence="12">Binds 1 zinc ion per subunit.</text>
</comment>
<dbReference type="InterPro" id="IPR027268">
    <property type="entry name" value="Peptidase_M4/M1_CTD_sf"/>
</dbReference>
<feature type="compositionally biased region" description="Polar residues" evidence="14">
    <location>
        <begin position="818"/>
        <end position="828"/>
    </location>
</feature>
<dbReference type="Pfam" id="PF17900">
    <property type="entry name" value="Peptidase_M1_N"/>
    <property type="match status" value="1"/>
</dbReference>
<keyword evidence="6 12" id="KW-0479">Metal-binding</keyword>
<dbReference type="Gene3D" id="1.25.50.20">
    <property type="match status" value="1"/>
</dbReference>
<dbReference type="InParanoid" id="A0A6P8YMB9"/>
<dbReference type="InterPro" id="IPR042097">
    <property type="entry name" value="Aminopeptidase_N-like_N_sf"/>
</dbReference>
<dbReference type="GeneID" id="117641723"/>
<evidence type="ECO:0000256" key="4">
    <source>
        <dbReference type="ARBA" id="ARBA00022622"/>
    </source>
</evidence>
<feature type="region of interest" description="Disordered" evidence="14">
    <location>
        <begin position="333"/>
        <end position="353"/>
    </location>
</feature>
<dbReference type="GO" id="GO:0005886">
    <property type="term" value="C:plasma membrane"/>
    <property type="evidence" value="ECO:0007669"/>
    <property type="project" value="UniProtKB-SubCell"/>
</dbReference>
<feature type="binding site" evidence="12">
    <location>
        <position position="472"/>
    </location>
    <ligand>
        <name>Zn(2+)</name>
        <dbReference type="ChEBI" id="CHEBI:29105"/>
        <note>catalytic</note>
    </ligand>
</feature>
<proteinExistence type="inferred from homology"/>
<gene>
    <name evidence="20" type="primary">LOC117641723</name>
</gene>
<evidence type="ECO:0000256" key="11">
    <source>
        <dbReference type="PIRSR" id="PIRSR634016-1"/>
    </source>
</evidence>
<evidence type="ECO:0000256" key="12">
    <source>
        <dbReference type="PIRSR" id="PIRSR634016-3"/>
    </source>
</evidence>
<keyword evidence="10" id="KW-0449">Lipoprotein</keyword>
<keyword evidence="8 12" id="KW-0862">Zinc</keyword>
<dbReference type="Gene3D" id="2.60.40.1730">
    <property type="entry name" value="tricorn interacting facor f3 domain"/>
    <property type="match status" value="1"/>
</dbReference>
<evidence type="ECO:0000313" key="19">
    <source>
        <dbReference type="Proteomes" id="UP000515158"/>
    </source>
</evidence>
<dbReference type="Proteomes" id="UP000515158">
    <property type="component" value="Unplaced"/>
</dbReference>
<evidence type="ECO:0000313" key="20">
    <source>
        <dbReference type="RefSeq" id="XP_034235167.1"/>
    </source>
</evidence>
<feature type="transmembrane region" description="Helical" evidence="15">
    <location>
        <begin position="37"/>
        <end position="58"/>
    </location>
</feature>
<dbReference type="InterPro" id="IPR024571">
    <property type="entry name" value="ERAP1-like_C_dom"/>
</dbReference>
<dbReference type="SUPFAM" id="SSF55486">
    <property type="entry name" value="Metalloproteases ('zincins'), catalytic domain"/>
    <property type="match status" value="1"/>
</dbReference>
<feature type="region of interest" description="Disordered" evidence="14">
    <location>
        <begin position="816"/>
        <end position="835"/>
    </location>
</feature>
<keyword evidence="19" id="KW-1185">Reference proteome</keyword>
<dbReference type="OrthoDB" id="510539at2759"/>
<dbReference type="AlphaFoldDB" id="A0A6P8YMB9"/>
<evidence type="ECO:0000259" key="17">
    <source>
        <dbReference type="Pfam" id="PF11838"/>
    </source>
</evidence>
<evidence type="ECO:0000256" key="7">
    <source>
        <dbReference type="ARBA" id="ARBA00022801"/>
    </source>
</evidence>
<keyword evidence="15" id="KW-0472">Membrane</keyword>
<name>A0A6P8YMB9_THRPL</name>
<dbReference type="GO" id="GO:0043171">
    <property type="term" value="P:peptide catabolic process"/>
    <property type="evidence" value="ECO:0007669"/>
    <property type="project" value="TreeGrafter"/>
</dbReference>
<dbReference type="GO" id="GO:0006508">
    <property type="term" value="P:proteolysis"/>
    <property type="evidence" value="ECO:0007669"/>
    <property type="project" value="UniProtKB-KW"/>
</dbReference>
<comment type="similarity">
    <text evidence="2">Belongs to the peptidase M1 family.</text>
</comment>
<dbReference type="GO" id="GO:0005737">
    <property type="term" value="C:cytoplasm"/>
    <property type="evidence" value="ECO:0007669"/>
    <property type="project" value="TreeGrafter"/>
</dbReference>
<feature type="binding site" evidence="12">
    <location>
        <position position="453"/>
    </location>
    <ligand>
        <name>Zn(2+)</name>
        <dbReference type="ChEBI" id="CHEBI:29105"/>
        <note>catalytic</note>
    </ligand>
</feature>
<dbReference type="Gene3D" id="2.60.40.1910">
    <property type="match status" value="1"/>
</dbReference>
<keyword evidence="4" id="KW-0325">Glycoprotein</keyword>
<dbReference type="Pfam" id="PF11838">
    <property type="entry name" value="ERAP1_C"/>
    <property type="match status" value="1"/>
</dbReference>
<comment type="subcellular location">
    <subcellularLocation>
        <location evidence="1">Cell membrane</location>
        <topology evidence="1">Lipid-anchor</topology>
        <topology evidence="1">GPI-anchor</topology>
    </subcellularLocation>
</comment>
<dbReference type="PANTHER" id="PTHR11533">
    <property type="entry name" value="PROTEASE M1 ZINC METALLOPROTEASE"/>
    <property type="match status" value="1"/>
</dbReference>
<dbReference type="InterPro" id="IPR050344">
    <property type="entry name" value="Peptidase_M1_aminopeptidases"/>
</dbReference>
<dbReference type="GO" id="GO:0008270">
    <property type="term" value="F:zinc ion binding"/>
    <property type="evidence" value="ECO:0007669"/>
    <property type="project" value="InterPro"/>
</dbReference>
<evidence type="ECO:0000256" key="15">
    <source>
        <dbReference type="SAM" id="Phobius"/>
    </source>
</evidence>
<dbReference type="FunFam" id="1.10.390.10:FF:000013">
    <property type="entry name" value="Aminopeptidase N"/>
    <property type="match status" value="1"/>
</dbReference>
<dbReference type="PRINTS" id="PR00756">
    <property type="entry name" value="ALADIPTASE"/>
</dbReference>
<dbReference type="PANTHER" id="PTHR11533:SF294">
    <property type="entry name" value="THYROTROPIN-RELEASING HORMONE-DEGRADING ECTOENZYME"/>
    <property type="match status" value="1"/>
</dbReference>
<keyword evidence="15" id="KW-0812">Transmembrane</keyword>
<feature type="compositionally biased region" description="Low complexity" evidence="14">
    <location>
        <begin position="334"/>
        <end position="351"/>
    </location>
</feature>
<evidence type="ECO:0000256" key="1">
    <source>
        <dbReference type="ARBA" id="ARBA00004609"/>
    </source>
</evidence>
<dbReference type="GO" id="GO:0098552">
    <property type="term" value="C:side of membrane"/>
    <property type="evidence" value="ECO:0007669"/>
    <property type="project" value="UniProtKB-KW"/>
</dbReference>
<evidence type="ECO:0000256" key="3">
    <source>
        <dbReference type="ARBA" id="ARBA00022438"/>
    </source>
</evidence>
<protein>
    <submittedName>
        <fullName evidence="20">Aminopeptidase N-like</fullName>
    </submittedName>
</protein>
<dbReference type="InterPro" id="IPR014782">
    <property type="entry name" value="Peptidase_M1_dom"/>
</dbReference>
<feature type="site" description="Transition state stabilizer" evidence="13">
    <location>
        <position position="535"/>
    </location>
</feature>
<keyword evidence="7" id="KW-0378">Hydrolase</keyword>
<dbReference type="GO" id="GO:0005615">
    <property type="term" value="C:extracellular space"/>
    <property type="evidence" value="ECO:0007669"/>
    <property type="project" value="TreeGrafter"/>
</dbReference>
<dbReference type="GO" id="GO:0042277">
    <property type="term" value="F:peptide binding"/>
    <property type="evidence" value="ECO:0007669"/>
    <property type="project" value="TreeGrafter"/>
</dbReference>
<evidence type="ECO:0000256" key="5">
    <source>
        <dbReference type="ARBA" id="ARBA00022670"/>
    </source>
</evidence>
<dbReference type="InterPro" id="IPR045357">
    <property type="entry name" value="Aminopeptidase_N-like_N"/>
</dbReference>
<evidence type="ECO:0000256" key="9">
    <source>
        <dbReference type="ARBA" id="ARBA00023049"/>
    </source>
</evidence>
<sequence length="1071" mass="117802">MSSSVGNSRSDFIPEPSGSSLTYGRGGGCFVSRKQGVLAALAILGAVLLAAAFGRYVWAPATPAVARAASRALNGASVGEHVHDERLPQDVLPVRYRLHLWPVLDVAPPNATEFTFQGRLALTVRVAAEGGAAAIALHLSDSLTLADEDVTVAEACPHAQALAEAWDSFPGGEDDAIKRIPLKAVTRDPSWDTLELRTAERLAENATYIVFFKFNGTLGDTLSGLYRSSYVDAVTKAKKWLAVTHMQPTYARSAFPCMDEPGFRAPFRVSIATSNATSAIANAPLNDTAPIAAAPGWRWHHFEESVAMPTYLVAFAVTDFGYITPRIKRLPRNAASPSTASTTASTTAPSSGVGAQVDAQVEVRLWARSTVLERGRYAVEMVPRLLDYYADYFSVPFPLSKIDLLAVPDFDFGAMENWGLVIFREMHLLVDKESDGVGPVELVAETVAHELAHQWLGNLVTPAWWDELWLNEGFSEYIQFQAVDHVEPTWHMEERFQTSTLQSAMLADSSMTTRAIAARLRSKHEIMQAFDTIAYEKGACIIRMLRHSLGDAVFRRGVADYMKRWQHNSTTESRLWEPLTEAVTHAAASATAPWHQRLPANLSVAQVMSAWTKTTGYPVVNVTRAGGKLVFTQERFLGRAWERSDSRPFSGPELWCIPLSMATRAEAARDAAVLNDTRPRAWLLDRTLELDDAGNASDWLLVNMQQTGYFRVNYDLDNWRLLTAQLRADPDVLPAAVRAQLLGDAFALAFAGLLPYGVALNLTAYLPSRERDPQPWAAALSALGVIGEQLTGHPEKVVFERYMQRLLSPMWDRVAPSDPSTVAQPSTNTRDDRDDASHVALLHRASLIGRACDVHVDKCEDWARRAVHLWRLQSDDANSTVPVMLRSAAYCSAVAAGSSDVWDFMWERYLAAKAGPGSDSISNANTILGALACTSDPARATFLLARALDDTDIRQQDVGVVWMAAATMPVARLVVFPYLRENWPRIHDKFGGSSMVSSTVLTAATLSLSSDADLQDLDSFRAKYNDTLSVASWSIDNSAEDLRTGVEWRQKNLPAVRDWMLNALRTPYLFS</sequence>
<dbReference type="KEGG" id="tpal:117641723"/>